<dbReference type="EMBL" id="FWXN01000001">
    <property type="protein sequence ID" value="SMC31131.1"/>
    <property type="molecule type" value="Genomic_DNA"/>
</dbReference>
<proteinExistence type="predicted"/>
<reference evidence="1 2" key="1">
    <citation type="submission" date="2017-04" db="EMBL/GenBank/DDBJ databases">
        <authorList>
            <person name="Afonso C.L."/>
            <person name="Miller P.J."/>
            <person name="Scott M.A."/>
            <person name="Spackman E."/>
            <person name="Goraichik I."/>
            <person name="Dimitrov K.M."/>
            <person name="Suarez D.L."/>
            <person name="Swayne D.E."/>
        </authorList>
    </citation>
    <scope>NUCLEOTIDE SEQUENCE [LARGE SCALE GENOMIC DNA]</scope>
    <source>
        <strain evidence="1 2">CGMCC 1.12511</strain>
    </source>
</reference>
<dbReference type="Pfam" id="PF13289">
    <property type="entry name" value="SIR2_2"/>
    <property type="match status" value="1"/>
</dbReference>
<dbReference type="InterPro" id="IPR029035">
    <property type="entry name" value="DHS-like_NAD/FAD-binding_dom"/>
</dbReference>
<organism evidence="1 2">
    <name type="scientific">Janibacter indicus</name>
    <dbReference type="NCBI Taxonomy" id="857417"/>
    <lineage>
        <taxon>Bacteria</taxon>
        <taxon>Bacillati</taxon>
        <taxon>Actinomycetota</taxon>
        <taxon>Actinomycetes</taxon>
        <taxon>Micrococcales</taxon>
        <taxon>Intrasporangiaceae</taxon>
        <taxon>Janibacter</taxon>
    </lineage>
</organism>
<evidence type="ECO:0000313" key="2">
    <source>
        <dbReference type="Proteomes" id="UP000192634"/>
    </source>
</evidence>
<dbReference type="Gene3D" id="3.40.50.1220">
    <property type="entry name" value="TPP-binding domain"/>
    <property type="match status" value="1"/>
</dbReference>
<dbReference type="AlphaFoldDB" id="A0A1W1Y5M9"/>
<accession>A0A1W1Y5M9</accession>
<evidence type="ECO:0000313" key="1">
    <source>
        <dbReference type="EMBL" id="SMC31131.1"/>
    </source>
</evidence>
<gene>
    <name evidence="1" type="ORF">SAMN06296429_1013</name>
</gene>
<dbReference type="SUPFAM" id="SSF52467">
    <property type="entry name" value="DHS-like NAD/FAD-binding domain"/>
    <property type="match status" value="1"/>
</dbReference>
<sequence length="443" mass="46777">MPHSPSSIAAGAPPYAVALAGRAASASRVVIYAGAGISVSPPTSLPTGAGLAKALHSQLSEVFGVLSDVDDWDLLGIADAVARLPGGEDALRQASSRSANFRSAVPGYAHRVLAQLMLEGAIDVLTTNWDSCIERSSGEEELPTVTNESDLADVTPPWVLKVHGCASRPGTLLVTTDHLANPPTWVQEQTHARLGSAVVVFIGIGDIAPYVRQRVVEAIGEIGSVENIRVVSPSISSDWDNSPWKAVAPDLRPEHRIGVSADQFMEELGSAYIFARLAEHSSTCGPDLSVKLDDAKSVLFRADSLAVLQWSRAIDINPRAGESVLRSSEFGKLLIALGHLIGDSGELRNSRVFDTAIGPVEVLVSTQTVPMRRLVEAARERLHGHISKGEPSPLFIVSGGIGAMSEPDELPPSIVEDADDADIVDGPLALVPNVRHADEVIAS</sequence>
<name>A0A1W1Y5M9_9MICO</name>
<protein>
    <submittedName>
        <fullName evidence="1">SIR2-like domain-containing protein</fullName>
    </submittedName>
</protein>
<dbReference type="Proteomes" id="UP000192634">
    <property type="component" value="Unassembled WGS sequence"/>
</dbReference>